<evidence type="ECO:0000256" key="3">
    <source>
        <dbReference type="SAM" id="Coils"/>
    </source>
</evidence>
<accession>A0A699ZJG4</accession>
<comment type="similarity">
    <text evidence="1">Belongs to the ADIP family.</text>
</comment>
<dbReference type="Proteomes" id="UP000485058">
    <property type="component" value="Unassembled WGS sequence"/>
</dbReference>
<reference evidence="4 5" key="1">
    <citation type="submission" date="2020-02" db="EMBL/GenBank/DDBJ databases">
        <title>Draft genome sequence of Haematococcus lacustris strain NIES-144.</title>
        <authorList>
            <person name="Morimoto D."/>
            <person name="Nakagawa S."/>
            <person name="Yoshida T."/>
            <person name="Sawayama S."/>
        </authorList>
    </citation>
    <scope>NUCLEOTIDE SEQUENCE [LARGE SCALE GENOMIC DNA]</scope>
    <source>
        <strain evidence="4 5">NIES-144</strain>
    </source>
</reference>
<feature type="non-terminal residue" evidence="4">
    <location>
        <position position="1"/>
    </location>
</feature>
<dbReference type="AlphaFoldDB" id="A0A699ZJG4"/>
<sequence>LFSSGPEAVAGVVNTLFALIQQRHVDKEARDALENVARTLRSDLQVSNSERRRLEQRMAEKLTELGNLELKLRSAERAASEGAGAASGRQRQLSDSKALVATLTEEKAALTGKLEELQHDFRRLVARCESMGLGLAPTDAASLQPHAVTTSSIEGVGSMAGGSAWWASAASGPRPELDEGELQHYMQTELKVVQDRCRQLMRGSSAKASCGAGDSVAELDPAQEVTQLQKVLKDQDLPR</sequence>
<feature type="coiled-coil region" evidence="3">
    <location>
        <begin position="37"/>
        <end position="127"/>
    </location>
</feature>
<organism evidence="4 5">
    <name type="scientific">Haematococcus lacustris</name>
    <name type="common">Green alga</name>
    <name type="synonym">Haematococcus pluvialis</name>
    <dbReference type="NCBI Taxonomy" id="44745"/>
    <lineage>
        <taxon>Eukaryota</taxon>
        <taxon>Viridiplantae</taxon>
        <taxon>Chlorophyta</taxon>
        <taxon>core chlorophytes</taxon>
        <taxon>Chlorophyceae</taxon>
        <taxon>CS clade</taxon>
        <taxon>Chlamydomonadales</taxon>
        <taxon>Haematococcaceae</taxon>
        <taxon>Haematococcus</taxon>
    </lineage>
</organism>
<evidence type="ECO:0000313" key="5">
    <source>
        <dbReference type="Proteomes" id="UP000485058"/>
    </source>
</evidence>
<proteinExistence type="inferred from homology"/>
<evidence type="ECO:0000256" key="1">
    <source>
        <dbReference type="ARBA" id="ARBA00009291"/>
    </source>
</evidence>
<protein>
    <submittedName>
        <fullName evidence="4">Uncharacterized protein</fullName>
    </submittedName>
</protein>
<evidence type="ECO:0000256" key="2">
    <source>
        <dbReference type="ARBA" id="ARBA00023054"/>
    </source>
</evidence>
<keyword evidence="5" id="KW-1185">Reference proteome</keyword>
<keyword evidence="2 3" id="KW-0175">Coiled coil</keyword>
<evidence type="ECO:0000313" key="4">
    <source>
        <dbReference type="EMBL" id="GFH18698.1"/>
    </source>
</evidence>
<dbReference type="InterPro" id="IPR021622">
    <property type="entry name" value="Afadin/alpha-actinin-bd"/>
</dbReference>
<comment type="caution">
    <text evidence="4">The sequence shown here is derived from an EMBL/GenBank/DDBJ whole genome shotgun (WGS) entry which is preliminary data.</text>
</comment>
<dbReference type="Pfam" id="PF11559">
    <property type="entry name" value="ADIP"/>
    <property type="match status" value="1"/>
</dbReference>
<dbReference type="EMBL" id="BLLF01001341">
    <property type="protein sequence ID" value="GFH18698.1"/>
    <property type="molecule type" value="Genomic_DNA"/>
</dbReference>
<name>A0A699ZJG4_HAELA</name>
<gene>
    <name evidence="4" type="ORF">HaLaN_15546</name>
</gene>